<protein>
    <recommendedName>
        <fullName evidence="3 10">Cell division protein FtsX</fullName>
    </recommendedName>
</protein>
<feature type="domain" description="FtsX extracellular" evidence="13">
    <location>
        <begin position="63"/>
        <end position="154"/>
    </location>
</feature>
<dbReference type="AlphaFoldDB" id="A0A951Q8E7"/>
<evidence type="ECO:0000256" key="2">
    <source>
        <dbReference type="ARBA" id="ARBA00007379"/>
    </source>
</evidence>
<keyword evidence="9 10" id="KW-0131">Cell cycle</keyword>
<organism evidence="14 15">
    <name type="scientific">Drouetiella hepatica Uher 2000/2452</name>
    <dbReference type="NCBI Taxonomy" id="904376"/>
    <lineage>
        <taxon>Bacteria</taxon>
        <taxon>Bacillati</taxon>
        <taxon>Cyanobacteriota</taxon>
        <taxon>Cyanophyceae</taxon>
        <taxon>Oculatellales</taxon>
        <taxon>Oculatellaceae</taxon>
        <taxon>Drouetiella</taxon>
    </lineage>
</organism>
<feature type="transmembrane region" description="Helical" evidence="11">
    <location>
        <begin position="218"/>
        <end position="241"/>
    </location>
</feature>
<accession>A0A951Q8E7</accession>
<dbReference type="InterPro" id="IPR004513">
    <property type="entry name" value="FtsX"/>
</dbReference>
<evidence type="ECO:0000313" key="15">
    <source>
        <dbReference type="Proteomes" id="UP000757435"/>
    </source>
</evidence>
<feature type="transmembrane region" description="Helical" evidence="11">
    <location>
        <begin position="173"/>
        <end position="198"/>
    </location>
</feature>
<evidence type="ECO:0000256" key="9">
    <source>
        <dbReference type="ARBA" id="ARBA00023306"/>
    </source>
</evidence>
<feature type="transmembrane region" description="Helical" evidence="11">
    <location>
        <begin position="29"/>
        <end position="50"/>
    </location>
</feature>
<evidence type="ECO:0000256" key="6">
    <source>
        <dbReference type="ARBA" id="ARBA00022692"/>
    </source>
</evidence>
<dbReference type="GO" id="GO:0051301">
    <property type="term" value="P:cell division"/>
    <property type="evidence" value="ECO:0007669"/>
    <property type="project" value="UniProtKB-KW"/>
</dbReference>
<proteinExistence type="inferred from homology"/>
<evidence type="ECO:0000256" key="10">
    <source>
        <dbReference type="PIRNR" id="PIRNR003097"/>
    </source>
</evidence>
<keyword evidence="8 10" id="KW-0472">Membrane</keyword>
<feature type="transmembrane region" description="Helical" evidence="11">
    <location>
        <begin position="274"/>
        <end position="296"/>
    </location>
</feature>
<feature type="domain" description="ABC3 transporter permease C-terminal" evidence="12">
    <location>
        <begin position="178"/>
        <end position="300"/>
    </location>
</feature>
<dbReference type="Pfam" id="PF18075">
    <property type="entry name" value="FtsX_ECD"/>
    <property type="match status" value="1"/>
</dbReference>
<keyword evidence="4 10" id="KW-1003">Cell membrane</keyword>
<evidence type="ECO:0000256" key="11">
    <source>
        <dbReference type="SAM" id="Phobius"/>
    </source>
</evidence>
<dbReference type="InterPro" id="IPR003838">
    <property type="entry name" value="ABC3_permease_C"/>
</dbReference>
<evidence type="ECO:0000256" key="5">
    <source>
        <dbReference type="ARBA" id="ARBA00022618"/>
    </source>
</evidence>
<name>A0A951Q8E7_9CYAN</name>
<comment type="similarity">
    <text evidence="2 10">Belongs to the ABC-4 integral membrane protein family. FtsX subfamily.</text>
</comment>
<dbReference type="PIRSF" id="PIRSF003097">
    <property type="entry name" value="FtsX"/>
    <property type="match status" value="1"/>
</dbReference>
<comment type="caution">
    <text evidence="14">The sequence shown here is derived from an EMBL/GenBank/DDBJ whole genome shotgun (WGS) entry which is preliminary data.</text>
</comment>
<dbReference type="InterPro" id="IPR040690">
    <property type="entry name" value="FtsX_ECD"/>
</dbReference>
<gene>
    <name evidence="14" type="ORF">KME15_00765</name>
</gene>
<dbReference type="EMBL" id="JAHHHD010000001">
    <property type="protein sequence ID" value="MBW4657180.1"/>
    <property type="molecule type" value="Genomic_DNA"/>
</dbReference>
<evidence type="ECO:0000256" key="8">
    <source>
        <dbReference type="ARBA" id="ARBA00023136"/>
    </source>
</evidence>
<evidence type="ECO:0000256" key="3">
    <source>
        <dbReference type="ARBA" id="ARBA00021907"/>
    </source>
</evidence>
<dbReference type="Pfam" id="PF02687">
    <property type="entry name" value="FtsX"/>
    <property type="match status" value="1"/>
</dbReference>
<dbReference type="PANTHER" id="PTHR47755">
    <property type="entry name" value="CELL DIVISION PROTEIN FTSX"/>
    <property type="match status" value="1"/>
</dbReference>
<evidence type="ECO:0000259" key="13">
    <source>
        <dbReference type="Pfam" id="PF18075"/>
    </source>
</evidence>
<evidence type="ECO:0000256" key="1">
    <source>
        <dbReference type="ARBA" id="ARBA00004651"/>
    </source>
</evidence>
<dbReference type="GO" id="GO:0005886">
    <property type="term" value="C:plasma membrane"/>
    <property type="evidence" value="ECO:0007669"/>
    <property type="project" value="UniProtKB-SubCell"/>
</dbReference>
<reference evidence="14" key="2">
    <citation type="journal article" date="2022" name="Microbiol. Resour. Announc.">
        <title>Metagenome Sequencing to Explore Phylogenomics of Terrestrial Cyanobacteria.</title>
        <authorList>
            <person name="Ward R.D."/>
            <person name="Stajich J.E."/>
            <person name="Johansen J.R."/>
            <person name="Huntemann M."/>
            <person name="Clum A."/>
            <person name="Foster B."/>
            <person name="Foster B."/>
            <person name="Roux S."/>
            <person name="Palaniappan K."/>
            <person name="Varghese N."/>
            <person name="Mukherjee S."/>
            <person name="Reddy T.B.K."/>
            <person name="Daum C."/>
            <person name="Copeland A."/>
            <person name="Chen I.A."/>
            <person name="Ivanova N.N."/>
            <person name="Kyrpides N.C."/>
            <person name="Shapiro N."/>
            <person name="Eloe-Fadrosh E.A."/>
            <person name="Pietrasiak N."/>
        </authorList>
    </citation>
    <scope>NUCLEOTIDE SEQUENCE</scope>
    <source>
        <strain evidence="14">UHER 2000/2452</strain>
    </source>
</reference>
<keyword evidence="5 10" id="KW-0132">Cell division</keyword>
<evidence type="ECO:0000256" key="7">
    <source>
        <dbReference type="ARBA" id="ARBA00022989"/>
    </source>
</evidence>
<evidence type="ECO:0000256" key="4">
    <source>
        <dbReference type="ARBA" id="ARBA00022475"/>
    </source>
</evidence>
<keyword evidence="7 11" id="KW-1133">Transmembrane helix</keyword>
<evidence type="ECO:0000259" key="12">
    <source>
        <dbReference type="Pfam" id="PF02687"/>
    </source>
</evidence>
<dbReference type="Gene3D" id="3.30.70.3040">
    <property type="match status" value="1"/>
</dbReference>
<sequence length="302" mass="33217">MGVLRLLTKSDYLLRETLLGLRRGGWMNWAAVSTVTVLLFLFGVSLQASWQMEGLLHQFGSQLEISVYLDTGIQAKDLEPMMIAMPDVTDVTAISKEESWAKLIRDMGLSDIKGVTEQLDGNPLVDELRVKAATSEVVPALAAKINQMPGIDHVQYVDEAVKRIAQLSQGLSWVSLGMTTLLSLTAIAVVTTTIRLIVMARRREIEVMQLVGATTTWIYLPFILQGLVLGVVGAIVAWGLIVALQRFIQDLLAQQPEFIQFLTDSMQLSARETFLLPSALLGLGLSVGLMGSLFAVRRFTTR</sequence>
<dbReference type="Proteomes" id="UP000757435">
    <property type="component" value="Unassembled WGS sequence"/>
</dbReference>
<evidence type="ECO:0000313" key="14">
    <source>
        <dbReference type="EMBL" id="MBW4657180.1"/>
    </source>
</evidence>
<keyword evidence="6 11" id="KW-0812">Transmembrane</keyword>
<reference evidence="14" key="1">
    <citation type="submission" date="2021-05" db="EMBL/GenBank/DDBJ databases">
        <authorList>
            <person name="Pietrasiak N."/>
            <person name="Ward R."/>
            <person name="Stajich J.E."/>
            <person name="Kurbessoian T."/>
        </authorList>
    </citation>
    <scope>NUCLEOTIDE SEQUENCE</scope>
    <source>
        <strain evidence="14">UHER 2000/2452</strain>
    </source>
</reference>
<dbReference type="PANTHER" id="PTHR47755:SF1">
    <property type="entry name" value="CELL DIVISION PROTEIN FTSX"/>
    <property type="match status" value="1"/>
</dbReference>
<comment type="subcellular location">
    <subcellularLocation>
        <location evidence="1">Cell membrane</location>
        <topology evidence="1">Multi-pass membrane protein</topology>
    </subcellularLocation>
</comment>